<keyword evidence="3 6" id="KW-0812">Transmembrane</keyword>
<reference evidence="8 9" key="1">
    <citation type="journal article" date="2016" name="Gut Pathog.">
        <title>Whole genome sequencing of "Faecalibaculum rodentium" ALO17, isolated from C57BL/6J laboratory mouse feces.</title>
        <authorList>
            <person name="Lim S."/>
            <person name="Chang D.H."/>
            <person name="Ahn S."/>
            <person name="Kim B.C."/>
        </authorList>
    </citation>
    <scope>NUCLEOTIDE SEQUENCE [LARGE SCALE GENOMIC DNA]</scope>
    <source>
        <strain evidence="8 9">Alo17</strain>
    </source>
</reference>
<evidence type="ECO:0000256" key="2">
    <source>
        <dbReference type="ARBA" id="ARBA00022475"/>
    </source>
</evidence>
<protein>
    <recommendedName>
        <fullName evidence="7">Membrane transport protein MMPL domain-containing protein</fullName>
    </recommendedName>
</protein>
<feature type="transmembrane region" description="Helical" evidence="6">
    <location>
        <begin position="268"/>
        <end position="295"/>
    </location>
</feature>
<dbReference type="AlphaFoldDB" id="A0A140DWV4"/>
<keyword evidence="2" id="KW-1003">Cell membrane</keyword>
<dbReference type="STRING" id="1702221.AALO17_19970"/>
<dbReference type="GO" id="GO:0005886">
    <property type="term" value="C:plasma membrane"/>
    <property type="evidence" value="ECO:0007669"/>
    <property type="project" value="UniProtKB-SubCell"/>
</dbReference>
<accession>A0A140DWV4</accession>
<evidence type="ECO:0000256" key="6">
    <source>
        <dbReference type="SAM" id="Phobius"/>
    </source>
</evidence>
<evidence type="ECO:0000256" key="1">
    <source>
        <dbReference type="ARBA" id="ARBA00004651"/>
    </source>
</evidence>
<evidence type="ECO:0000313" key="8">
    <source>
        <dbReference type="EMBL" id="AMK55131.1"/>
    </source>
</evidence>
<keyword evidence="5 6" id="KW-0472">Membrane</keyword>
<dbReference type="EMBL" id="CP011391">
    <property type="protein sequence ID" value="AMK55131.1"/>
    <property type="molecule type" value="Genomic_DNA"/>
</dbReference>
<keyword evidence="9" id="KW-1185">Reference proteome</keyword>
<feature type="domain" description="Membrane transport protein MMPL" evidence="7">
    <location>
        <begin position="386"/>
        <end position="689"/>
    </location>
</feature>
<feature type="transmembrane region" description="Helical" evidence="6">
    <location>
        <begin position="200"/>
        <end position="220"/>
    </location>
</feature>
<feature type="transmembrane region" description="Helical" evidence="6">
    <location>
        <begin position="354"/>
        <end position="373"/>
    </location>
</feature>
<feature type="domain" description="Membrane transport protein MMPL" evidence="7">
    <location>
        <begin position="42"/>
        <end position="331"/>
    </location>
</feature>
<feature type="transmembrane region" description="Helical" evidence="6">
    <location>
        <begin position="520"/>
        <end position="539"/>
    </location>
</feature>
<sequence>MEQLSRFIVKHRNAILLVAVLLLIPSIFGYLNTRVNYDLLSYLPKDTESMKAQDVLGDDFNLSSVDMLVVNGMPEKDVAKLKTQIEGIDGVDKVIWRDSVLDLSVPREAIPESIQDMLYSGDSTMLIITFREPTASDRTMNAIAQIKQYSQMDCWLAGFSAITEDTRDLVTTETPIYSAIAVALCLVVLCLGLESWVAPFVFLLGIAFPIIYNMGTNIFLGEISYITKALALILQLAVTMDYSIFLLHRYQEEKAKPGVTNEEAMASAIQATFVSITSSSITTIAGFLALCFMSLTLGKDIGLVMAKGVVLGVICTVLVLPSLIMFFDKWIEKWKHPVLIRPVKKAPVFVTKHYKAIIAVFVLLFIPAIYAQANVAQYYDLTATLPEDMASVQGTTQMKEKFNMNTTHFVLVDDKVSARDMQDMISQMEEVKGVSNVLAYEKYIGPGVPSTFEPAQLEDILHNGGRRLVVVNSEYRGATDEENKQLDTLREILHKYDKNGLIGGEGALDEDLIKVTNVDFQMVNIVSIVAILAIIAVTFKSLSLPFILVLAIEFAISVNMGIPFFTHTTLPFIASIVIGTIQLGACIDYAILITSRFREELQNGQTPVRAIQISVEKSSTSIITSGLSFFAACTGVAMIAKMDMIASLCTLLGRGALISVLVILFILPALLLACSGLIAKTTKGWPKASARAASSKSGKEAARA</sequence>
<feature type="transmembrane region" description="Helical" evidence="6">
    <location>
        <begin position="226"/>
        <end position="247"/>
    </location>
</feature>
<comment type="subcellular location">
    <subcellularLocation>
        <location evidence="1">Cell membrane</location>
        <topology evidence="1">Multi-pass membrane protein</topology>
    </subcellularLocation>
</comment>
<dbReference type="KEGG" id="fro:AALO17_19970"/>
<dbReference type="PANTHER" id="PTHR33406:SF13">
    <property type="entry name" value="MEMBRANE PROTEIN YDFJ"/>
    <property type="match status" value="1"/>
</dbReference>
<evidence type="ECO:0000256" key="5">
    <source>
        <dbReference type="ARBA" id="ARBA00023136"/>
    </source>
</evidence>
<dbReference type="GeneID" id="78478602"/>
<dbReference type="InterPro" id="IPR050545">
    <property type="entry name" value="Mycobact_MmpL"/>
</dbReference>
<dbReference type="PATRIC" id="fig|1702221.3.peg.1944"/>
<keyword evidence="4 6" id="KW-1133">Transmembrane helix</keyword>
<evidence type="ECO:0000256" key="3">
    <source>
        <dbReference type="ARBA" id="ARBA00022692"/>
    </source>
</evidence>
<feature type="transmembrane region" description="Helical" evidence="6">
    <location>
        <begin position="301"/>
        <end position="327"/>
    </location>
</feature>
<proteinExistence type="predicted"/>
<evidence type="ECO:0000313" key="9">
    <source>
        <dbReference type="Proteomes" id="UP000069771"/>
    </source>
</evidence>
<dbReference type="RefSeq" id="WP_067558419.1">
    <property type="nucleotide sequence ID" value="NZ_CAJTBG010000008.1"/>
</dbReference>
<dbReference type="Proteomes" id="UP000069771">
    <property type="component" value="Chromosome"/>
</dbReference>
<feature type="transmembrane region" description="Helical" evidence="6">
    <location>
        <begin position="622"/>
        <end position="640"/>
    </location>
</feature>
<feature type="transmembrane region" description="Helical" evidence="6">
    <location>
        <begin position="652"/>
        <end position="679"/>
    </location>
</feature>
<organism evidence="8 9">
    <name type="scientific">Faecalibaculum rodentium</name>
    <dbReference type="NCBI Taxonomy" id="1702221"/>
    <lineage>
        <taxon>Bacteria</taxon>
        <taxon>Bacillati</taxon>
        <taxon>Bacillota</taxon>
        <taxon>Erysipelotrichia</taxon>
        <taxon>Erysipelotrichales</taxon>
        <taxon>Erysipelotrichaceae</taxon>
        <taxon>Faecalibaculum</taxon>
    </lineage>
</organism>
<evidence type="ECO:0000256" key="4">
    <source>
        <dbReference type="ARBA" id="ARBA00022989"/>
    </source>
</evidence>
<feature type="transmembrane region" description="Helical" evidence="6">
    <location>
        <begin position="572"/>
        <end position="592"/>
    </location>
</feature>
<dbReference type="InterPro" id="IPR004869">
    <property type="entry name" value="MMPL_dom"/>
</dbReference>
<name>A0A140DWV4_9FIRM</name>
<dbReference type="Gene3D" id="1.20.1640.10">
    <property type="entry name" value="Multidrug efflux transporter AcrB transmembrane domain"/>
    <property type="match status" value="2"/>
</dbReference>
<dbReference type="OrthoDB" id="9782006at2"/>
<dbReference type="SUPFAM" id="SSF82866">
    <property type="entry name" value="Multidrug efflux transporter AcrB transmembrane domain"/>
    <property type="match status" value="2"/>
</dbReference>
<feature type="transmembrane region" description="Helical" evidence="6">
    <location>
        <begin position="546"/>
        <end position="566"/>
    </location>
</feature>
<dbReference type="PANTHER" id="PTHR33406">
    <property type="entry name" value="MEMBRANE PROTEIN MJ1562-RELATED"/>
    <property type="match status" value="1"/>
</dbReference>
<dbReference type="Pfam" id="PF03176">
    <property type="entry name" value="MMPL"/>
    <property type="match status" value="2"/>
</dbReference>
<feature type="transmembrane region" description="Helical" evidence="6">
    <location>
        <begin position="176"/>
        <end position="193"/>
    </location>
</feature>
<evidence type="ECO:0000259" key="7">
    <source>
        <dbReference type="Pfam" id="PF03176"/>
    </source>
</evidence>
<gene>
    <name evidence="8" type="ORF">AALO17_19970</name>
</gene>